<evidence type="ECO:0000313" key="1">
    <source>
        <dbReference type="EMBL" id="RAY11438.1"/>
    </source>
</evidence>
<proteinExistence type="predicted"/>
<keyword evidence="2" id="KW-1185">Reference proteome</keyword>
<dbReference type="RefSeq" id="WP_111871630.1">
    <property type="nucleotide sequence ID" value="NZ_QLYX01000019.1"/>
</dbReference>
<reference evidence="1 2" key="1">
    <citation type="submission" date="2018-06" db="EMBL/GenBank/DDBJ databases">
        <title>Actinomadura craniellae sp. nov. isolated from marine sponge Craniella sp.</title>
        <authorList>
            <person name="Li L."/>
            <person name="Xu Q.H."/>
            <person name="Lin H.W."/>
            <person name="Lu Y.H."/>
        </authorList>
    </citation>
    <scope>NUCLEOTIDE SEQUENCE [LARGE SCALE GENOMIC DNA]</scope>
    <source>
        <strain evidence="1 2">LHW63021</strain>
    </source>
</reference>
<protein>
    <submittedName>
        <fullName evidence="1">Uncharacterized protein</fullName>
    </submittedName>
</protein>
<organism evidence="1 2">
    <name type="scientific">Actinomadura craniellae</name>
    <dbReference type="NCBI Taxonomy" id="2231787"/>
    <lineage>
        <taxon>Bacteria</taxon>
        <taxon>Bacillati</taxon>
        <taxon>Actinomycetota</taxon>
        <taxon>Actinomycetes</taxon>
        <taxon>Streptosporangiales</taxon>
        <taxon>Thermomonosporaceae</taxon>
        <taxon>Actinomadura</taxon>
    </lineage>
</organism>
<sequence length="155" mass="17548">MLEEWMPFAETALNTRRVFHVMHGEDRIGFRQVRDAEGRLEVVTTVSADPAARAKIDALSEGDGTYSLFDRIFDGYELFVPWSSKYAIRSITTPSRSWHAETLDFLMSHARSAKVERWSTPPVYSTDPDLLKLADDLFAAATAAKKLKMLISISY</sequence>
<dbReference type="AlphaFoldDB" id="A0A365GXE5"/>
<dbReference type="OrthoDB" id="3539059at2"/>
<accession>A0A365GXE5</accession>
<name>A0A365GXE5_9ACTN</name>
<gene>
    <name evidence="1" type="ORF">DPM19_30955</name>
</gene>
<evidence type="ECO:0000313" key="2">
    <source>
        <dbReference type="Proteomes" id="UP000251891"/>
    </source>
</evidence>
<dbReference type="EMBL" id="QLYX01000019">
    <property type="protein sequence ID" value="RAY11438.1"/>
    <property type="molecule type" value="Genomic_DNA"/>
</dbReference>
<comment type="caution">
    <text evidence="1">The sequence shown here is derived from an EMBL/GenBank/DDBJ whole genome shotgun (WGS) entry which is preliminary data.</text>
</comment>
<dbReference type="Proteomes" id="UP000251891">
    <property type="component" value="Unassembled WGS sequence"/>
</dbReference>